<keyword evidence="3" id="KW-1185">Reference proteome</keyword>
<dbReference type="AlphaFoldDB" id="A0A4Y9ZMN4"/>
<evidence type="ECO:0000256" key="1">
    <source>
        <dbReference type="SAM" id="MobiDB-lite"/>
    </source>
</evidence>
<feature type="compositionally biased region" description="Basic and acidic residues" evidence="1">
    <location>
        <begin position="34"/>
        <end position="49"/>
    </location>
</feature>
<protein>
    <submittedName>
        <fullName evidence="2">Uncharacterized protein</fullName>
    </submittedName>
</protein>
<comment type="caution">
    <text evidence="2">The sequence shown here is derived from an EMBL/GenBank/DDBJ whole genome shotgun (WGS) entry which is preliminary data.</text>
</comment>
<evidence type="ECO:0000313" key="3">
    <source>
        <dbReference type="Proteomes" id="UP000298061"/>
    </source>
</evidence>
<gene>
    <name evidence="2" type="ORF">EWM64_g9313</name>
</gene>
<sequence>MLNKTPSDMRFLALSEQGIYPDEDQFAQVSPELLEEHYGVDGPSQRRDGQTGAGHPPDEDDDNDDNDDDCPSHNNLSAIIQTLFLPSKLSKYSGMHFKTLSQQALSQKQ</sequence>
<proteinExistence type="predicted"/>
<dbReference type="EMBL" id="SFCI01001930">
    <property type="protein sequence ID" value="TFY74699.1"/>
    <property type="molecule type" value="Genomic_DNA"/>
</dbReference>
<accession>A0A4Y9ZMN4</accession>
<reference evidence="2 3" key="1">
    <citation type="submission" date="2019-02" db="EMBL/GenBank/DDBJ databases">
        <title>Genome sequencing of the rare red list fungi Hericium alpestre (H. flagellum).</title>
        <authorList>
            <person name="Buettner E."/>
            <person name="Kellner H."/>
        </authorList>
    </citation>
    <scope>NUCLEOTIDE SEQUENCE [LARGE SCALE GENOMIC DNA]</scope>
    <source>
        <strain evidence="2 3">DSM 108284</strain>
    </source>
</reference>
<name>A0A4Y9ZMN4_9AGAM</name>
<evidence type="ECO:0000313" key="2">
    <source>
        <dbReference type="EMBL" id="TFY74699.1"/>
    </source>
</evidence>
<feature type="compositionally biased region" description="Acidic residues" evidence="1">
    <location>
        <begin position="58"/>
        <end position="69"/>
    </location>
</feature>
<dbReference type="Proteomes" id="UP000298061">
    <property type="component" value="Unassembled WGS sequence"/>
</dbReference>
<feature type="region of interest" description="Disordered" evidence="1">
    <location>
        <begin position="31"/>
        <end position="74"/>
    </location>
</feature>
<organism evidence="2 3">
    <name type="scientific">Hericium alpestre</name>
    <dbReference type="NCBI Taxonomy" id="135208"/>
    <lineage>
        <taxon>Eukaryota</taxon>
        <taxon>Fungi</taxon>
        <taxon>Dikarya</taxon>
        <taxon>Basidiomycota</taxon>
        <taxon>Agaricomycotina</taxon>
        <taxon>Agaricomycetes</taxon>
        <taxon>Russulales</taxon>
        <taxon>Hericiaceae</taxon>
        <taxon>Hericium</taxon>
    </lineage>
</organism>